<organism evidence="1 2">
    <name type="scientific">Pomacea canaliculata</name>
    <name type="common">Golden apple snail</name>
    <dbReference type="NCBI Taxonomy" id="400727"/>
    <lineage>
        <taxon>Eukaryota</taxon>
        <taxon>Metazoa</taxon>
        <taxon>Spiralia</taxon>
        <taxon>Lophotrochozoa</taxon>
        <taxon>Mollusca</taxon>
        <taxon>Gastropoda</taxon>
        <taxon>Caenogastropoda</taxon>
        <taxon>Architaenioglossa</taxon>
        <taxon>Ampullarioidea</taxon>
        <taxon>Ampullariidae</taxon>
        <taxon>Pomacea</taxon>
    </lineage>
</organism>
<evidence type="ECO:0000313" key="1">
    <source>
        <dbReference type="EMBL" id="PVD37391.1"/>
    </source>
</evidence>
<dbReference type="EMBL" id="PZQS01000002">
    <property type="protein sequence ID" value="PVD37391.1"/>
    <property type="molecule type" value="Genomic_DNA"/>
</dbReference>
<accession>A0A2T7PVE5</accession>
<name>A0A2T7PVE5_POMCA</name>
<sequence length="124" mass="13766">MCDTAMRCSRAWRTRSESDIEERALSQCLEPGGLEVRVALKRALSQCLEPGGLEVRVALKRALSQCLGPSSCARKHVIQNGNSHKGSFMNLEGGKHVLRLKQVIDPVYPVKKECVPPEYFILST</sequence>
<comment type="caution">
    <text evidence="1">The sequence shown here is derived from an EMBL/GenBank/DDBJ whole genome shotgun (WGS) entry which is preliminary data.</text>
</comment>
<keyword evidence="2" id="KW-1185">Reference proteome</keyword>
<protein>
    <submittedName>
        <fullName evidence="1">Uncharacterized protein</fullName>
    </submittedName>
</protein>
<reference evidence="1 2" key="1">
    <citation type="submission" date="2018-04" db="EMBL/GenBank/DDBJ databases">
        <title>The genome of golden apple snail Pomacea canaliculata provides insight into stress tolerance and invasive adaptation.</title>
        <authorList>
            <person name="Liu C."/>
            <person name="Liu B."/>
            <person name="Ren Y."/>
            <person name="Zhang Y."/>
            <person name="Wang H."/>
            <person name="Li S."/>
            <person name="Jiang F."/>
            <person name="Yin L."/>
            <person name="Zhang G."/>
            <person name="Qian W."/>
            <person name="Fan W."/>
        </authorList>
    </citation>
    <scope>NUCLEOTIDE SEQUENCE [LARGE SCALE GENOMIC DNA]</scope>
    <source>
        <strain evidence="1">SZHN2017</strain>
        <tissue evidence="1">Muscle</tissue>
    </source>
</reference>
<dbReference type="AlphaFoldDB" id="A0A2T7PVE5"/>
<evidence type="ECO:0000313" key="2">
    <source>
        <dbReference type="Proteomes" id="UP000245119"/>
    </source>
</evidence>
<gene>
    <name evidence="1" type="ORF">C0Q70_04390</name>
</gene>
<proteinExistence type="predicted"/>
<dbReference type="Proteomes" id="UP000245119">
    <property type="component" value="Linkage Group LG2"/>
</dbReference>